<dbReference type="EMBL" id="QFGA01000003">
    <property type="protein sequence ID" value="TEB04841.1"/>
    <property type="molecule type" value="Genomic_DNA"/>
</dbReference>
<dbReference type="AlphaFoldDB" id="A0A4Y7R866"/>
<sequence>MPIRFCQGDIRKLLSHFNMKPERSSTIYWGIGRDGIWRTCKFDYHKDKDPVATGTAKIIATSLKFNTVLEMKEYIDKYL</sequence>
<comment type="caution">
    <text evidence="1">The sequence shown here is derived from an EMBL/GenBank/DDBJ whole genome shotgun (WGS) entry which is preliminary data.</text>
</comment>
<reference evidence="1 2" key="1">
    <citation type="journal article" date="2018" name="Environ. Microbiol.">
        <title>Novel energy conservation strategies and behaviour of Pelotomaculum schinkii driving syntrophic propionate catabolism.</title>
        <authorList>
            <person name="Hidalgo-Ahumada C.A.P."/>
            <person name="Nobu M.K."/>
            <person name="Narihiro T."/>
            <person name="Tamaki H."/>
            <person name="Liu W.T."/>
            <person name="Kamagata Y."/>
            <person name="Stams A.J.M."/>
            <person name="Imachi H."/>
            <person name="Sousa D.Z."/>
        </authorList>
    </citation>
    <scope>NUCLEOTIDE SEQUENCE [LARGE SCALE GENOMIC DNA]</scope>
    <source>
        <strain evidence="1 2">HH</strain>
    </source>
</reference>
<protein>
    <submittedName>
        <fullName evidence="1">Uncharacterized protein</fullName>
    </submittedName>
</protein>
<gene>
    <name evidence="1" type="ORF">Psch_03603</name>
</gene>
<keyword evidence="2" id="KW-1185">Reference proteome</keyword>
<accession>A0A4Y7R866</accession>
<proteinExistence type="predicted"/>
<organism evidence="1 2">
    <name type="scientific">Pelotomaculum schinkii</name>
    <dbReference type="NCBI Taxonomy" id="78350"/>
    <lineage>
        <taxon>Bacteria</taxon>
        <taxon>Bacillati</taxon>
        <taxon>Bacillota</taxon>
        <taxon>Clostridia</taxon>
        <taxon>Eubacteriales</taxon>
        <taxon>Desulfotomaculaceae</taxon>
        <taxon>Pelotomaculum</taxon>
    </lineage>
</organism>
<dbReference type="Proteomes" id="UP000298324">
    <property type="component" value="Unassembled WGS sequence"/>
</dbReference>
<evidence type="ECO:0000313" key="1">
    <source>
        <dbReference type="EMBL" id="TEB04841.1"/>
    </source>
</evidence>
<evidence type="ECO:0000313" key="2">
    <source>
        <dbReference type="Proteomes" id="UP000298324"/>
    </source>
</evidence>
<name>A0A4Y7R866_9FIRM</name>